<evidence type="ECO:0000313" key="1">
    <source>
        <dbReference type="EMBL" id="JAE30578.1"/>
    </source>
</evidence>
<reference evidence="1" key="1">
    <citation type="submission" date="2014-09" db="EMBL/GenBank/DDBJ databases">
        <authorList>
            <person name="Magalhaes I.L.F."/>
            <person name="Oliveira U."/>
            <person name="Santos F.R."/>
            <person name="Vidigal T.H.D.A."/>
            <person name="Brescovit A.D."/>
            <person name="Santos A.J."/>
        </authorList>
    </citation>
    <scope>NUCLEOTIDE SEQUENCE</scope>
    <source>
        <tissue evidence="1">Shoot tissue taken approximately 20 cm above the soil surface</tissue>
    </source>
</reference>
<dbReference type="EMBL" id="GBRH01167318">
    <property type="protein sequence ID" value="JAE30578.1"/>
    <property type="molecule type" value="Transcribed_RNA"/>
</dbReference>
<sequence>MRLEQVLLNNVKKSLKDREMDHKAAFFLFIQDG</sequence>
<protein>
    <submittedName>
        <fullName evidence="1">Uncharacterized protein</fullName>
    </submittedName>
</protein>
<organism evidence="1">
    <name type="scientific">Arundo donax</name>
    <name type="common">Giant reed</name>
    <name type="synonym">Donax arundinaceus</name>
    <dbReference type="NCBI Taxonomy" id="35708"/>
    <lineage>
        <taxon>Eukaryota</taxon>
        <taxon>Viridiplantae</taxon>
        <taxon>Streptophyta</taxon>
        <taxon>Embryophyta</taxon>
        <taxon>Tracheophyta</taxon>
        <taxon>Spermatophyta</taxon>
        <taxon>Magnoliopsida</taxon>
        <taxon>Liliopsida</taxon>
        <taxon>Poales</taxon>
        <taxon>Poaceae</taxon>
        <taxon>PACMAD clade</taxon>
        <taxon>Arundinoideae</taxon>
        <taxon>Arundineae</taxon>
        <taxon>Arundo</taxon>
    </lineage>
</organism>
<name>A0A0A9HCG5_ARUDO</name>
<reference evidence="1" key="2">
    <citation type="journal article" date="2015" name="Data Brief">
        <title>Shoot transcriptome of the giant reed, Arundo donax.</title>
        <authorList>
            <person name="Barrero R.A."/>
            <person name="Guerrero F.D."/>
            <person name="Moolhuijzen P."/>
            <person name="Goolsby J.A."/>
            <person name="Tidwell J."/>
            <person name="Bellgard S.E."/>
            <person name="Bellgard M.I."/>
        </authorList>
    </citation>
    <scope>NUCLEOTIDE SEQUENCE</scope>
    <source>
        <tissue evidence="1">Shoot tissue taken approximately 20 cm above the soil surface</tissue>
    </source>
</reference>
<proteinExistence type="predicted"/>
<dbReference type="AlphaFoldDB" id="A0A0A9HCG5"/>
<accession>A0A0A9HCG5</accession>